<protein>
    <recommendedName>
        <fullName evidence="3">N-acetyltransferase domain-containing protein</fullName>
    </recommendedName>
</protein>
<dbReference type="Proteomes" id="UP000178155">
    <property type="component" value="Unassembled WGS sequence"/>
</dbReference>
<dbReference type="EMBL" id="MGKW01000021">
    <property type="protein sequence ID" value="OGN33909.1"/>
    <property type="molecule type" value="Genomic_DNA"/>
</dbReference>
<evidence type="ECO:0000313" key="1">
    <source>
        <dbReference type="EMBL" id="OGN33909.1"/>
    </source>
</evidence>
<accession>A0A1F8HAA8</accession>
<comment type="caution">
    <text evidence="1">The sequence shown here is derived from an EMBL/GenBank/DDBJ whole genome shotgun (WGS) entry which is preliminary data.</text>
</comment>
<organism evidence="1 2">
    <name type="scientific">Candidatus Yanofskybacteria bacterium RIFCSPLOWO2_02_FULL_47_9b</name>
    <dbReference type="NCBI Taxonomy" id="1802708"/>
    <lineage>
        <taxon>Bacteria</taxon>
        <taxon>Candidatus Yanofskyibacteriota</taxon>
    </lineage>
</organism>
<evidence type="ECO:0008006" key="3">
    <source>
        <dbReference type="Google" id="ProtNLM"/>
    </source>
</evidence>
<proteinExistence type="predicted"/>
<evidence type="ECO:0000313" key="2">
    <source>
        <dbReference type="Proteomes" id="UP000178155"/>
    </source>
</evidence>
<reference evidence="1 2" key="1">
    <citation type="journal article" date="2016" name="Nat. Commun.">
        <title>Thousands of microbial genomes shed light on interconnected biogeochemical processes in an aquifer system.</title>
        <authorList>
            <person name="Anantharaman K."/>
            <person name="Brown C.T."/>
            <person name="Hug L.A."/>
            <person name="Sharon I."/>
            <person name="Castelle C.J."/>
            <person name="Probst A.J."/>
            <person name="Thomas B.C."/>
            <person name="Singh A."/>
            <person name="Wilkins M.J."/>
            <person name="Karaoz U."/>
            <person name="Brodie E.L."/>
            <person name="Williams K.H."/>
            <person name="Hubbard S.S."/>
            <person name="Banfield J.F."/>
        </authorList>
    </citation>
    <scope>NUCLEOTIDE SEQUENCE [LARGE SCALE GENOMIC DNA]</scope>
</reference>
<name>A0A1F8HAA8_9BACT</name>
<dbReference type="AlphaFoldDB" id="A0A1F8HAA8"/>
<gene>
    <name evidence="1" type="ORF">A3I39_01455</name>
</gene>
<sequence length="148" mass="17105">MSQENIFNLEKINFYPVSAKEFISSRDKLVADLFAFLTPHTGIDYEAKGTKLFLSQDRQSGFGINPDGELISVFSLERKRGKILVAEAKKQGATYLSCMGDHLLEMYSEFDFTPVEIQKWDNRFAPKNWNYERFGTPNIYDMKLVNNK</sequence>